<sequence length="324" mass="35530">MSDSLDVTTAALAGVFTSAILYGVFLVLFIACVYVLLRRSNLEQPNYILLVAAIIMFILNTSILALSFSRVLDIFVMGSIIALNLSQWKEVARTTLTSAYMALADALLIYRCWIVWKRRLWVVAVPVVLLAACAGLIIMLLRGIALSTESAEGIFAPSIAPWISSVLAVTLLQNLLVTGLIVWQIYKVNSSASRAGGRTLRPIMAMLIESGGLYSATLFIWLMTYVATSNSEYIMVDCINPMIGITYFLLVIRVRTNGTRTMTSTAERISGAGATQSHPLQAISVEVHRHYHTDPSPGKDSVSDFGAKDVEDQKTSIYFEESQV</sequence>
<reference evidence="2 3" key="1">
    <citation type="journal article" date="2016" name="Mol. Biol. Evol.">
        <title>Comparative Genomics of Early-Diverging Mushroom-Forming Fungi Provides Insights into the Origins of Lignocellulose Decay Capabilities.</title>
        <authorList>
            <person name="Nagy L.G."/>
            <person name="Riley R."/>
            <person name="Tritt A."/>
            <person name="Adam C."/>
            <person name="Daum C."/>
            <person name="Floudas D."/>
            <person name="Sun H."/>
            <person name="Yadav J.S."/>
            <person name="Pangilinan J."/>
            <person name="Larsson K.H."/>
            <person name="Matsuura K."/>
            <person name="Barry K."/>
            <person name="Labutti K."/>
            <person name="Kuo R."/>
            <person name="Ohm R.A."/>
            <person name="Bhattacharya S.S."/>
            <person name="Shirouzu T."/>
            <person name="Yoshinaga Y."/>
            <person name="Martin F.M."/>
            <person name="Grigoriev I.V."/>
            <person name="Hibbett D.S."/>
        </authorList>
    </citation>
    <scope>NUCLEOTIDE SEQUENCE [LARGE SCALE GENOMIC DNA]</scope>
    <source>
        <strain evidence="2 3">HHB12733</strain>
    </source>
</reference>
<keyword evidence="1" id="KW-0812">Transmembrane</keyword>
<keyword evidence="1" id="KW-0472">Membrane</keyword>
<evidence type="ECO:0000256" key="1">
    <source>
        <dbReference type="SAM" id="Phobius"/>
    </source>
</evidence>
<keyword evidence="1" id="KW-1133">Transmembrane helix</keyword>
<gene>
    <name evidence="2" type="ORF">CALCODRAFT_429357</name>
</gene>
<organism evidence="2 3">
    <name type="scientific">Calocera cornea HHB12733</name>
    <dbReference type="NCBI Taxonomy" id="1353952"/>
    <lineage>
        <taxon>Eukaryota</taxon>
        <taxon>Fungi</taxon>
        <taxon>Dikarya</taxon>
        <taxon>Basidiomycota</taxon>
        <taxon>Agaricomycotina</taxon>
        <taxon>Dacrymycetes</taxon>
        <taxon>Dacrymycetales</taxon>
        <taxon>Dacrymycetaceae</taxon>
        <taxon>Calocera</taxon>
    </lineage>
</organism>
<feature type="transmembrane region" description="Helical" evidence="1">
    <location>
        <begin position="233"/>
        <end position="252"/>
    </location>
</feature>
<proteinExistence type="predicted"/>
<dbReference type="Proteomes" id="UP000076842">
    <property type="component" value="Unassembled WGS sequence"/>
</dbReference>
<dbReference type="InParanoid" id="A0A165IDU6"/>
<dbReference type="EMBL" id="KV423931">
    <property type="protein sequence ID" value="KZT60438.1"/>
    <property type="molecule type" value="Genomic_DNA"/>
</dbReference>
<feature type="transmembrane region" description="Helical" evidence="1">
    <location>
        <begin position="161"/>
        <end position="183"/>
    </location>
</feature>
<feature type="transmembrane region" description="Helical" evidence="1">
    <location>
        <begin position="120"/>
        <end position="141"/>
    </location>
</feature>
<evidence type="ECO:0008006" key="4">
    <source>
        <dbReference type="Google" id="ProtNLM"/>
    </source>
</evidence>
<dbReference type="OrthoDB" id="3346544at2759"/>
<feature type="transmembrane region" description="Helical" evidence="1">
    <location>
        <begin position="91"/>
        <end position="113"/>
    </location>
</feature>
<feature type="transmembrane region" description="Helical" evidence="1">
    <location>
        <begin position="49"/>
        <end position="71"/>
    </location>
</feature>
<evidence type="ECO:0000313" key="3">
    <source>
        <dbReference type="Proteomes" id="UP000076842"/>
    </source>
</evidence>
<dbReference type="AlphaFoldDB" id="A0A165IDU6"/>
<name>A0A165IDU6_9BASI</name>
<feature type="transmembrane region" description="Helical" evidence="1">
    <location>
        <begin position="12"/>
        <end position="37"/>
    </location>
</feature>
<dbReference type="STRING" id="1353952.A0A165IDU6"/>
<evidence type="ECO:0000313" key="2">
    <source>
        <dbReference type="EMBL" id="KZT60438.1"/>
    </source>
</evidence>
<feature type="transmembrane region" description="Helical" evidence="1">
    <location>
        <begin position="203"/>
        <end position="227"/>
    </location>
</feature>
<keyword evidence="3" id="KW-1185">Reference proteome</keyword>
<accession>A0A165IDU6</accession>
<protein>
    <recommendedName>
        <fullName evidence="4">Family A G protein-coupled receptor-like protein</fullName>
    </recommendedName>
</protein>